<reference evidence="1" key="2">
    <citation type="submission" date="2023-06" db="EMBL/GenBank/DDBJ databases">
        <authorList>
            <consortium name="Lawrence Berkeley National Laboratory"/>
            <person name="Haridas S."/>
            <person name="Hensen N."/>
            <person name="Bonometti L."/>
            <person name="Westerberg I."/>
            <person name="Brannstrom I.O."/>
            <person name="Guillou S."/>
            <person name="Cros-Aarteil S."/>
            <person name="Calhoun S."/>
            <person name="Kuo A."/>
            <person name="Mondo S."/>
            <person name="Pangilinan J."/>
            <person name="Riley R."/>
            <person name="Labutti K."/>
            <person name="Andreopoulos B."/>
            <person name="Lipzen A."/>
            <person name="Chen C."/>
            <person name="Yanf M."/>
            <person name="Daum C."/>
            <person name="Ng V."/>
            <person name="Clum A."/>
            <person name="Steindorff A."/>
            <person name="Ohm R."/>
            <person name="Martin F."/>
            <person name="Silar P."/>
            <person name="Natvig D."/>
            <person name="Lalanne C."/>
            <person name="Gautier V."/>
            <person name="Ament-Velasquez S.L."/>
            <person name="Kruys A."/>
            <person name="Hutchinson M.I."/>
            <person name="Powell A.J."/>
            <person name="Barry K."/>
            <person name="Miller A.N."/>
            <person name="Grigoriev I.V."/>
            <person name="Debuchy R."/>
            <person name="Gladieux P."/>
            <person name="Thoren M.H."/>
            <person name="Johannesson H."/>
        </authorList>
    </citation>
    <scope>NUCLEOTIDE SEQUENCE</scope>
    <source>
        <strain evidence="1">SMH4131-1</strain>
    </source>
</reference>
<proteinExistence type="predicted"/>
<keyword evidence="2" id="KW-1185">Reference proteome</keyword>
<evidence type="ECO:0000313" key="2">
    <source>
        <dbReference type="Proteomes" id="UP001286456"/>
    </source>
</evidence>
<dbReference type="Proteomes" id="UP001286456">
    <property type="component" value="Unassembled WGS sequence"/>
</dbReference>
<comment type="caution">
    <text evidence="1">The sequence shown here is derived from an EMBL/GenBank/DDBJ whole genome shotgun (WGS) entry which is preliminary data.</text>
</comment>
<evidence type="ECO:0000313" key="1">
    <source>
        <dbReference type="EMBL" id="KAK3319518.1"/>
    </source>
</evidence>
<evidence type="ECO:0008006" key="3">
    <source>
        <dbReference type="Google" id="ProtNLM"/>
    </source>
</evidence>
<name>A0AAE0M5J4_9PEZI</name>
<sequence>MVGLVSLPTEILLEAVGAPAPGSIVANWNRLDDLNLLCDLSLVCRRFHNIFNPLIYERVVLRRYPYYVNNVTARRSKYDGFYDDPNYFFSADRLVLLLQTLVESPRCREMIREIDCRIYVRELPPDHSLEERWPYVESGKVSYKTYILKDPKSISRSWARCARNIRVGRSSPENYARSVLEHVGLASPAVRWVRERFCEGKLPEDLGERIFAAILCLATGLRSLVVWCPICCDHSDVAGREKPSFRYPTLDRLITSALASPVLQDATLPNLKSVRLDRDYRQDLLSKADYRRCPCGDPLPDLPLMVDTCLGILRAPQVTAFQGSYDTTAAWKTIIETNRNITQLTFAPGSVFGKGNPELPALLELVSEKWELQDLVYQCPLADRSPELLPAVKPEHVDVMLKNLSTSLVSLNFVIQTFLTDCYKRGLPPPQLEFLPSMARLEHLQMSLPMLVGDKPLDSVQLERILPPTLKSLHIADEGDLEPRGWYGSYARDVFDTAPNGLPEPEETDIELKRDLPGVIYVLTRFAQVCGRTHPKLRSVVLQDGWELYAEYWGHPKPDPINEHERRLRDEFKVAGVAFKWQARNRTSPEDRHAANWLS</sequence>
<protein>
    <recommendedName>
        <fullName evidence="3">F-box domain-containing protein</fullName>
    </recommendedName>
</protein>
<gene>
    <name evidence="1" type="ORF">B0T19DRAFT_432603</name>
</gene>
<organism evidence="1 2">
    <name type="scientific">Cercophora scortea</name>
    <dbReference type="NCBI Taxonomy" id="314031"/>
    <lineage>
        <taxon>Eukaryota</taxon>
        <taxon>Fungi</taxon>
        <taxon>Dikarya</taxon>
        <taxon>Ascomycota</taxon>
        <taxon>Pezizomycotina</taxon>
        <taxon>Sordariomycetes</taxon>
        <taxon>Sordariomycetidae</taxon>
        <taxon>Sordariales</taxon>
        <taxon>Lasiosphaeriaceae</taxon>
        <taxon>Cercophora</taxon>
    </lineage>
</organism>
<accession>A0AAE0M5J4</accession>
<dbReference type="EMBL" id="JAUEPO010000006">
    <property type="protein sequence ID" value="KAK3319518.1"/>
    <property type="molecule type" value="Genomic_DNA"/>
</dbReference>
<reference evidence="1" key="1">
    <citation type="journal article" date="2023" name="Mol. Phylogenet. Evol.">
        <title>Genome-scale phylogeny and comparative genomics of the fungal order Sordariales.</title>
        <authorList>
            <person name="Hensen N."/>
            <person name="Bonometti L."/>
            <person name="Westerberg I."/>
            <person name="Brannstrom I.O."/>
            <person name="Guillou S."/>
            <person name="Cros-Aarteil S."/>
            <person name="Calhoun S."/>
            <person name="Haridas S."/>
            <person name="Kuo A."/>
            <person name="Mondo S."/>
            <person name="Pangilinan J."/>
            <person name="Riley R."/>
            <person name="LaButti K."/>
            <person name="Andreopoulos B."/>
            <person name="Lipzen A."/>
            <person name="Chen C."/>
            <person name="Yan M."/>
            <person name="Daum C."/>
            <person name="Ng V."/>
            <person name="Clum A."/>
            <person name="Steindorff A."/>
            <person name="Ohm R.A."/>
            <person name="Martin F."/>
            <person name="Silar P."/>
            <person name="Natvig D.O."/>
            <person name="Lalanne C."/>
            <person name="Gautier V."/>
            <person name="Ament-Velasquez S.L."/>
            <person name="Kruys A."/>
            <person name="Hutchinson M.I."/>
            <person name="Powell A.J."/>
            <person name="Barry K."/>
            <person name="Miller A.N."/>
            <person name="Grigoriev I.V."/>
            <person name="Debuchy R."/>
            <person name="Gladieux P."/>
            <person name="Hiltunen Thoren M."/>
            <person name="Johannesson H."/>
        </authorList>
    </citation>
    <scope>NUCLEOTIDE SEQUENCE</scope>
    <source>
        <strain evidence="1">SMH4131-1</strain>
    </source>
</reference>
<dbReference type="AlphaFoldDB" id="A0AAE0M5J4"/>